<reference evidence="2 3" key="1">
    <citation type="submission" date="2022-12" db="EMBL/GenBank/DDBJ databases">
        <title>Chromosome-level genome of Tegillarca granosa.</title>
        <authorList>
            <person name="Kim J."/>
        </authorList>
    </citation>
    <scope>NUCLEOTIDE SEQUENCE [LARGE SCALE GENOMIC DNA]</scope>
    <source>
        <strain evidence="2">Teg-2019</strain>
        <tissue evidence="2">Adductor muscle</tissue>
    </source>
</reference>
<name>A0ABQ9EAG2_TEGGR</name>
<keyword evidence="3" id="KW-1185">Reference proteome</keyword>
<feature type="compositionally biased region" description="Polar residues" evidence="1">
    <location>
        <begin position="39"/>
        <end position="58"/>
    </location>
</feature>
<sequence length="144" mass="15849">MMAEKSDQDGVMNLSTSKDDENENMANGEIYKNGKLEENSQGTLPLSPPSKSNTTTSLGAAKRKIKSNSMVELANAVSTTSPVASAATQPLMMMAAQHGLTHQQMQQFLQQQSQSVSPQQLSPQQLQQMMQHQSMMLQHQRMPE</sequence>
<comment type="caution">
    <text evidence="2">The sequence shown here is derived from an EMBL/GenBank/DDBJ whole genome shotgun (WGS) entry which is preliminary data.</text>
</comment>
<evidence type="ECO:0000313" key="3">
    <source>
        <dbReference type="Proteomes" id="UP001217089"/>
    </source>
</evidence>
<feature type="region of interest" description="Disordered" evidence="1">
    <location>
        <begin position="1"/>
        <end position="63"/>
    </location>
</feature>
<feature type="region of interest" description="Disordered" evidence="1">
    <location>
        <begin position="106"/>
        <end position="144"/>
    </location>
</feature>
<dbReference type="Proteomes" id="UP001217089">
    <property type="component" value="Unassembled WGS sequence"/>
</dbReference>
<organism evidence="2 3">
    <name type="scientific">Tegillarca granosa</name>
    <name type="common">Malaysian cockle</name>
    <name type="synonym">Anadara granosa</name>
    <dbReference type="NCBI Taxonomy" id="220873"/>
    <lineage>
        <taxon>Eukaryota</taxon>
        <taxon>Metazoa</taxon>
        <taxon>Spiralia</taxon>
        <taxon>Lophotrochozoa</taxon>
        <taxon>Mollusca</taxon>
        <taxon>Bivalvia</taxon>
        <taxon>Autobranchia</taxon>
        <taxon>Pteriomorphia</taxon>
        <taxon>Arcoida</taxon>
        <taxon>Arcoidea</taxon>
        <taxon>Arcidae</taxon>
        <taxon>Tegillarca</taxon>
    </lineage>
</organism>
<dbReference type="EMBL" id="JARBDR010000918">
    <property type="protein sequence ID" value="KAJ8302343.1"/>
    <property type="molecule type" value="Genomic_DNA"/>
</dbReference>
<accession>A0ABQ9EAG2</accession>
<gene>
    <name evidence="2" type="ORF">KUTeg_021330</name>
</gene>
<proteinExistence type="predicted"/>
<protein>
    <submittedName>
        <fullName evidence="2">Uncharacterized protein</fullName>
    </submittedName>
</protein>
<evidence type="ECO:0000313" key="2">
    <source>
        <dbReference type="EMBL" id="KAJ8302343.1"/>
    </source>
</evidence>
<evidence type="ECO:0000256" key="1">
    <source>
        <dbReference type="SAM" id="MobiDB-lite"/>
    </source>
</evidence>